<dbReference type="InterPro" id="IPR001647">
    <property type="entry name" value="HTH_TetR"/>
</dbReference>
<dbReference type="InterPro" id="IPR054422">
    <property type="entry name" value="TetR-like_HI_0893_C"/>
</dbReference>
<dbReference type="PANTHER" id="PTHR30055">
    <property type="entry name" value="HTH-TYPE TRANSCRIPTIONAL REGULATOR RUTR"/>
    <property type="match status" value="1"/>
</dbReference>
<gene>
    <name evidence="4" type="ORF">FC82_GL002849</name>
</gene>
<dbReference type="GO" id="GO:0006355">
    <property type="term" value="P:regulation of DNA-templated transcription"/>
    <property type="evidence" value="ECO:0007669"/>
    <property type="project" value="UniProtKB-ARBA"/>
</dbReference>
<dbReference type="InterPro" id="IPR050109">
    <property type="entry name" value="HTH-type_TetR-like_transc_reg"/>
</dbReference>
<dbReference type="Proteomes" id="UP000051845">
    <property type="component" value="Unassembled WGS sequence"/>
</dbReference>
<evidence type="ECO:0000256" key="2">
    <source>
        <dbReference type="PROSITE-ProRule" id="PRU00335"/>
    </source>
</evidence>
<dbReference type="EMBL" id="AYYR01000067">
    <property type="protein sequence ID" value="KRM74903.1"/>
    <property type="molecule type" value="Genomic_DNA"/>
</dbReference>
<dbReference type="PATRIC" id="fig|1423733.4.peg.2973"/>
<feature type="DNA-binding region" description="H-T-H motif" evidence="2">
    <location>
        <begin position="29"/>
        <end position="48"/>
    </location>
</feature>
<dbReference type="Gene3D" id="1.10.357.10">
    <property type="entry name" value="Tetracycline Repressor, domain 2"/>
    <property type="match status" value="1"/>
</dbReference>
<comment type="caution">
    <text evidence="4">The sequence shown here is derived from an EMBL/GenBank/DDBJ whole genome shotgun (WGS) entry which is preliminary data.</text>
</comment>
<dbReference type="AlphaFoldDB" id="A0A0R2B6W4"/>
<evidence type="ECO:0000313" key="4">
    <source>
        <dbReference type="EMBL" id="KRM74903.1"/>
    </source>
</evidence>
<accession>A0A0R2B6W4</accession>
<dbReference type="PRINTS" id="PR00455">
    <property type="entry name" value="HTHTETR"/>
</dbReference>
<dbReference type="PROSITE" id="PS50977">
    <property type="entry name" value="HTH_TETR_2"/>
    <property type="match status" value="1"/>
</dbReference>
<proteinExistence type="predicted"/>
<dbReference type="GO" id="GO:0003677">
    <property type="term" value="F:DNA binding"/>
    <property type="evidence" value="ECO:0007669"/>
    <property type="project" value="UniProtKB-UniRule"/>
</dbReference>
<organism evidence="4 5">
    <name type="scientific">Secundilactobacillus collinoides DSM 20515 = JCM 1123</name>
    <dbReference type="NCBI Taxonomy" id="1423733"/>
    <lineage>
        <taxon>Bacteria</taxon>
        <taxon>Bacillati</taxon>
        <taxon>Bacillota</taxon>
        <taxon>Bacilli</taxon>
        <taxon>Lactobacillales</taxon>
        <taxon>Lactobacillaceae</taxon>
        <taxon>Secundilactobacillus</taxon>
    </lineage>
</organism>
<keyword evidence="1 2" id="KW-0238">DNA-binding</keyword>
<dbReference type="Pfam" id="PF22604">
    <property type="entry name" value="TetR_HI_0893_C"/>
    <property type="match status" value="1"/>
</dbReference>
<evidence type="ECO:0000313" key="5">
    <source>
        <dbReference type="Proteomes" id="UP000051845"/>
    </source>
</evidence>
<evidence type="ECO:0000256" key="1">
    <source>
        <dbReference type="ARBA" id="ARBA00023125"/>
    </source>
</evidence>
<feature type="domain" description="HTH tetR-type" evidence="3">
    <location>
        <begin position="6"/>
        <end position="66"/>
    </location>
</feature>
<dbReference type="RefSeq" id="WP_082620347.1">
    <property type="nucleotide sequence ID" value="NZ_AYYR01000067.1"/>
</dbReference>
<evidence type="ECO:0000259" key="3">
    <source>
        <dbReference type="PROSITE" id="PS50977"/>
    </source>
</evidence>
<dbReference type="SUPFAM" id="SSF46689">
    <property type="entry name" value="Homeodomain-like"/>
    <property type="match status" value="1"/>
</dbReference>
<sequence>MRKKDMDKVAAVKQAVYDITINEGYQNLSMSKIAKKAGVSQATIYLTYESKEDMLTSIYVEAKDILDSQTKVDLDPATDIETKLKQLFTNYVKTLLAHPEQALYMDAVNNTPELIERNVYQEMMHRNDDIQALVTAGQKAGTLAKVPFPLLVAFTFDSINSWMKVAYSHHVEPDEDQITTAVALCWKVMKA</sequence>
<reference evidence="4 5" key="1">
    <citation type="journal article" date="2015" name="Genome Announc.">
        <title>Expanding the biotechnology potential of lactobacilli through comparative genomics of 213 strains and associated genera.</title>
        <authorList>
            <person name="Sun Z."/>
            <person name="Harris H.M."/>
            <person name="McCann A."/>
            <person name="Guo C."/>
            <person name="Argimon S."/>
            <person name="Zhang W."/>
            <person name="Yang X."/>
            <person name="Jeffery I.B."/>
            <person name="Cooney J.C."/>
            <person name="Kagawa T.F."/>
            <person name="Liu W."/>
            <person name="Song Y."/>
            <person name="Salvetti E."/>
            <person name="Wrobel A."/>
            <person name="Rasinkangas P."/>
            <person name="Parkhill J."/>
            <person name="Rea M.C."/>
            <person name="O'Sullivan O."/>
            <person name="Ritari J."/>
            <person name="Douillard F.P."/>
            <person name="Paul Ross R."/>
            <person name="Yang R."/>
            <person name="Briner A.E."/>
            <person name="Felis G.E."/>
            <person name="de Vos W.M."/>
            <person name="Barrangou R."/>
            <person name="Klaenhammer T.R."/>
            <person name="Caufield P.W."/>
            <person name="Cui Y."/>
            <person name="Zhang H."/>
            <person name="O'Toole P.W."/>
        </authorList>
    </citation>
    <scope>NUCLEOTIDE SEQUENCE [LARGE SCALE GENOMIC DNA]</scope>
    <source>
        <strain evidence="4 5">DSM 20515</strain>
    </source>
</reference>
<dbReference type="SUPFAM" id="SSF48498">
    <property type="entry name" value="Tetracyclin repressor-like, C-terminal domain"/>
    <property type="match status" value="1"/>
</dbReference>
<dbReference type="InterPro" id="IPR036271">
    <property type="entry name" value="Tet_transcr_reg_TetR-rel_C_sf"/>
</dbReference>
<name>A0A0R2B6W4_SECCO</name>
<dbReference type="InterPro" id="IPR009057">
    <property type="entry name" value="Homeodomain-like_sf"/>
</dbReference>
<dbReference type="Pfam" id="PF00440">
    <property type="entry name" value="TetR_N"/>
    <property type="match status" value="1"/>
</dbReference>
<protein>
    <submittedName>
        <fullName evidence="4">Transcriptional regulator</fullName>
    </submittedName>
</protein>